<evidence type="ECO:0000256" key="1">
    <source>
        <dbReference type="SAM" id="Phobius"/>
    </source>
</evidence>
<dbReference type="Proteomes" id="UP000214689">
    <property type="component" value="Chromosome"/>
</dbReference>
<dbReference type="RefSeq" id="WP_094233491.1">
    <property type="nucleotide sequence ID" value="NZ_CP016199.1"/>
</dbReference>
<keyword evidence="1" id="KW-0812">Transmembrane</keyword>
<name>A0A223AQN6_9FIRM</name>
<reference evidence="3" key="1">
    <citation type="submission" date="2016-05" db="EMBL/GenBank/DDBJ databases">
        <authorList>
            <person name="Holder M.E."/>
            <person name="Ajami N.J."/>
            <person name="Petrosino J.F."/>
        </authorList>
    </citation>
    <scope>NUCLEOTIDE SEQUENCE [LARGE SCALE GENOMIC DNA]</scope>
    <source>
        <strain evidence="3">ATCC 700696</strain>
    </source>
</reference>
<accession>A0A223AQN6</accession>
<organism evidence="2 3">
    <name type="scientific">Mogibacterium pumilum</name>
    <dbReference type="NCBI Taxonomy" id="86332"/>
    <lineage>
        <taxon>Bacteria</taxon>
        <taxon>Bacillati</taxon>
        <taxon>Bacillota</taxon>
        <taxon>Clostridia</taxon>
        <taxon>Peptostreptococcales</taxon>
        <taxon>Anaerovoracaceae</taxon>
        <taxon>Mogibacterium</taxon>
    </lineage>
</organism>
<dbReference type="OrthoDB" id="9924580at2"/>
<evidence type="ECO:0000313" key="3">
    <source>
        <dbReference type="Proteomes" id="UP000214689"/>
    </source>
</evidence>
<keyword evidence="1" id="KW-1133">Transmembrane helix</keyword>
<keyword evidence="3" id="KW-1185">Reference proteome</keyword>
<dbReference type="AlphaFoldDB" id="A0A223AQN6"/>
<dbReference type="EMBL" id="CP016199">
    <property type="protein sequence ID" value="ASS37271.1"/>
    <property type="molecule type" value="Genomic_DNA"/>
</dbReference>
<feature type="transmembrane region" description="Helical" evidence="1">
    <location>
        <begin position="43"/>
        <end position="65"/>
    </location>
</feature>
<sequence length="152" mass="17096">MNKDNITFKLTRAILIVFTLATMLAIILGSIDILTKQFTNYEAVIEALYGIVITVGIVIVIAKLWMLPSIDEELTLKEAKTCKSIANIFLFEFACELIHGVLSNKGERIFEIFNVKVSILMIVFLLCAFAFMSVGKLIINYVKLQEDNKLTV</sequence>
<protein>
    <recommendedName>
        <fullName evidence="4">DUF2975 domain-containing protein</fullName>
    </recommendedName>
</protein>
<feature type="transmembrane region" description="Helical" evidence="1">
    <location>
        <begin position="12"/>
        <end position="31"/>
    </location>
</feature>
<keyword evidence="1" id="KW-0472">Membrane</keyword>
<gene>
    <name evidence="2" type="ORF">AXF17_01470</name>
</gene>
<feature type="transmembrane region" description="Helical" evidence="1">
    <location>
        <begin position="117"/>
        <end position="139"/>
    </location>
</feature>
<evidence type="ECO:0008006" key="4">
    <source>
        <dbReference type="Google" id="ProtNLM"/>
    </source>
</evidence>
<evidence type="ECO:0000313" key="2">
    <source>
        <dbReference type="EMBL" id="ASS37271.1"/>
    </source>
</evidence>
<proteinExistence type="predicted"/>